<dbReference type="EMBL" id="JACGCM010001902">
    <property type="protein sequence ID" value="KAF6147496.1"/>
    <property type="molecule type" value="Genomic_DNA"/>
</dbReference>
<evidence type="ECO:0000313" key="3">
    <source>
        <dbReference type="Proteomes" id="UP000541444"/>
    </source>
</evidence>
<evidence type="ECO:0000259" key="1">
    <source>
        <dbReference type="Pfam" id="PF24758"/>
    </source>
</evidence>
<organism evidence="2 3">
    <name type="scientific">Kingdonia uniflora</name>
    <dbReference type="NCBI Taxonomy" id="39325"/>
    <lineage>
        <taxon>Eukaryota</taxon>
        <taxon>Viridiplantae</taxon>
        <taxon>Streptophyta</taxon>
        <taxon>Embryophyta</taxon>
        <taxon>Tracheophyta</taxon>
        <taxon>Spermatophyta</taxon>
        <taxon>Magnoliopsida</taxon>
        <taxon>Ranunculales</taxon>
        <taxon>Circaeasteraceae</taxon>
        <taxon>Kingdonia</taxon>
    </lineage>
</organism>
<proteinExistence type="predicted"/>
<dbReference type="InterPro" id="IPR032675">
    <property type="entry name" value="LRR_dom_sf"/>
</dbReference>
<protein>
    <recommendedName>
        <fullName evidence="1">F-box/LRR-repeat protein 15/At3g58940/PEG3-like LRR domain-containing protein</fullName>
    </recommendedName>
</protein>
<dbReference type="InterPro" id="IPR053197">
    <property type="entry name" value="F-box_SCFL_complex_component"/>
</dbReference>
<accession>A0A7J7LXX2</accession>
<dbReference type="InterPro" id="IPR055411">
    <property type="entry name" value="LRR_FXL15/At3g58940/PEG3-like"/>
</dbReference>
<dbReference type="PANTHER" id="PTHR34223">
    <property type="entry name" value="OS11G0201299 PROTEIN"/>
    <property type="match status" value="1"/>
</dbReference>
<dbReference type="Pfam" id="PF24758">
    <property type="entry name" value="LRR_At5g56370"/>
    <property type="match status" value="1"/>
</dbReference>
<name>A0A7J7LXX2_9MAGN</name>
<comment type="caution">
    <text evidence="2">The sequence shown here is derived from an EMBL/GenBank/DDBJ whole genome shotgun (WGS) entry which is preliminary data.</text>
</comment>
<dbReference type="AlphaFoldDB" id="A0A7J7LXX2"/>
<keyword evidence="3" id="KW-1185">Reference proteome</keyword>
<gene>
    <name evidence="2" type="ORF">GIB67_021322</name>
</gene>
<dbReference type="Gene3D" id="3.80.10.10">
    <property type="entry name" value="Ribonuclease Inhibitor"/>
    <property type="match status" value="1"/>
</dbReference>
<dbReference type="SUPFAM" id="SSF52047">
    <property type="entry name" value="RNI-like"/>
    <property type="match status" value="1"/>
</dbReference>
<feature type="domain" description="F-box/LRR-repeat protein 15/At3g58940/PEG3-like LRR" evidence="1">
    <location>
        <begin position="141"/>
        <end position="262"/>
    </location>
</feature>
<evidence type="ECO:0000313" key="2">
    <source>
        <dbReference type="EMBL" id="KAF6147496.1"/>
    </source>
</evidence>
<reference evidence="2 3" key="1">
    <citation type="journal article" date="2020" name="IScience">
        <title>Genome Sequencing of the Endangered Kingdonia uniflora (Circaeasteraceae, Ranunculales) Reveals Potential Mechanisms of Evolutionary Specialization.</title>
        <authorList>
            <person name="Sun Y."/>
            <person name="Deng T."/>
            <person name="Zhang A."/>
            <person name="Moore M.J."/>
            <person name="Landis J.B."/>
            <person name="Lin N."/>
            <person name="Zhang H."/>
            <person name="Zhang X."/>
            <person name="Huang J."/>
            <person name="Zhang X."/>
            <person name="Sun H."/>
            <person name="Wang H."/>
        </authorList>
    </citation>
    <scope>NUCLEOTIDE SEQUENCE [LARGE SCALE GENOMIC DNA]</scope>
    <source>
        <strain evidence="2">TB1705</strain>
        <tissue evidence="2">Leaf</tissue>
    </source>
</reference>
<dbReference type="PANTHER" id="PTHR34223:SF93">
    <property type="entry name" value="F-BOX DOMAIN-CONTAINING PROTEIN"/>
    <property type="match status" value="1"/>
</dbReference>
<sequence length="512" mass="58010">MEESEEAENISQAIGTVEIQGFDYSEVLPRCVVHAITRYLNFRDIAHMAVASPFRWSGVAGSKKIAHLHISNSSSSALINVDDVGTGKKRTDSSEIFYYCETKRLKLMDFADNSLRRRKGLGIQRMNITSGVDNCTFKRFVERWIHTGAVCYVKNLEICIHPHRNEPLNIYESVFSNTSLRVLRIVMITPGDISFGNLPFVSHLHELYLEYIGMLGDFLPQIAKSCTNLQIINFVECYGVRNLIFESDSIVDFKFVASRKGDLHNLKISGLNLRTVAITWISDYLSETCFTLLAPDLRSLTWVGYVDKYSAIAMENLSCATIKVLYSIPRDWFNVNRTLSELYQGVEVAAASILQSAASAEKLQIGNYTTLIIAVKLEYNFLSRELTVPVSFSDYELKLLADLLWKTPWLMILSVKQSSEEITCSTSNHDSELWDAQDPAFLHTIRKIEITASERGLKCVLKFIKKVVENAKSLEHLTIWCSLPSLHSQLSTAVSQYTWAFRKLLVDIMVCN</sequence>
<dbReference type="Proteomes" id="UP000541444">
    <property type="component" value="Unassembled WGS sequence"/>
</dbReference>